<proteinExistence type="predicted"/>
<name>A0ABQ8TZM2_PERAM</name>
<organism evidence="2 3">
    <name type="scientific">Periplaneta americana</name>
    <name type="common">American cockroach</name>
    <name type="synonym">Blatta americana</name>
    <dbReference type="NCBI Taxonomy" id="6978"/>
    <lineage>
        <taxon>Eukaryota</taxon>
        <taxon>Metazoa</taxon>
        <taxon>Ecdysozoa</taxon>
        <taxon>Arthropoda</taxon>
        <taxon>Hexapoda</taxon>
        <taxon>Insecta</taxon>
        <taxon>Pterygota</taxon>
        <taxon>Neoptera</taxon>
        <taxon>Polyneoptera</taxon>
        <taxon>Dictyoptera</taxon>
        <taxon>Blattodea</taxon>
        <taxon>Blattoidea</taxon>
        <taxon>Blattidae</taxon>
        <taxon>Blattinae</taxon>
        <taxon>Periplaneta</taxon>
    </lineage>
</organism>
<feature type="region of interest" description="Disordered" evidence="1">
    <location>
        <begin position="221"/>
        <end position="241"/>
    </location>
</feature>
<evidence type="ECO:0000313" key="3">
    <source>
        <dbReference type="Proteomes" id="UP001148838"/>
    </source>
</evidence>
<gene>
    <name evidence="2" type="ORF">ANN_03051</name>
</gene>
<reference evidence="2 3" key="1">
    <citation type="journal article" date="2022" name="Allergy">
        <title>Genome assembly and annotation of Periplaneta americana reveal a comprehensive cockroach allergen profile.</title>
        <authorList>
            <person name="Wang L."/>
            <person name="Xiong Q."/>
            <person name="Saelim N."/>
            <person name="Wang L."/>
            <person name="Nong W."/>
            <person name="Wan A.T."/>
            <person name="Shi M."/>
            <person name="Liu X."/>
            <person name="Cao Q."/>
            <person name="Hui J.H.L."/>
            <person name="Sookrung N."/>
            <person name="Leung T.F."/>
            <person name="Tungtrongchitr A."/>
            <person name="Tsui S.K.W."/>
        </authorList>
    </citation>
    <scope>NUCLEOTIDE SEQUENCE [LARGE SCALE GENOMIC DNA]</scope>
    <source>
        <strain evidence="2">PWHHKU_190912</strain>
    </source>
</reference>
<comment type="caution">
    <text evidence="2">The sequence shown here is derived from an EMBL/GenBank/DDBJ whole genome shotgun (WGS) entry which is preliminary data.</text>
</comment>
<dbReference type="EMBL" id="JAJSOF020000001">
    <property type="protein sequence ID" value="KAJ4451582.1"/>
    <property type="molecule type" value="Genomic_DNA"/>
</dbReference>
<protein>
    <submittedName>
        <fullName evidence="2">Uncharacterized protein</fullName>
    </submittedName>
</protein>
<accession>A0ABQ8TZM2</accession>
<sequence>MNDTTKDHHVQKVRYEPCRVKAMLIVAYDSEGVIISHAVSQDQNLPLRCSPPAKADESDERVSNSQELREITYGTRCEKKKAFTEREVDDVQPIRWSARWTTSIAVACPLSGAGQPVLLGCGAPTDRPPLDLQNCISSERLLSYPFYPTHLFYQCGHSVLVTLGCINIHSRGGRGLKQTSREQKALEMATTLVQALDAVGREEGDGGLDIGRVRDLVAMGEKRPPNGGGGVLTAGLPPQTT</sequence>
<keyword evidence="3" id="KW-1185">Reference proteome</keyword>
<dbReference type="Proteomes" id="UP001148838">
    <property type="component" value="Unassembled WGS sequence"/>
</dbReference>
<evidence type="ECO:0000313" key="2">
    <source>
        <dbReference type="EMBL" id="KAJ4451582.1"/>
    </source>
</evidence>
<evidence type="ECO:0000256" key="1">
    <source>
        <dbReference type="SAM" id="MobiDB-lite"/>
    </source>
</evidence>